<evidence type="ECO:0000313" key="2">
    <source>
        <dbReference type="Proteomes" id="UP001580928"/>
    </source>
</evidence>
<keyword evidence="2" id="KW-1185">Reference proteome</keyword>
<proteinExistence type="predicted"/>
<accession>A0ABV5CE58</accession>
<comment type="caution">
    <text evidence="1">The sequence shown here is derived from an EMBL/GenBank/DDBJ whole genome shotgun (WGS) entry which is preliminary data.</text>
</comment>
<organism evidence="1 2">
    <name type="scientific">Albibacterium profundi</name>
    <dbReference type="NCBI Taxonomy" id="3134906"/>
    <lineage>
        <taxon>Bacteria</taxon>
        <taxon>Pseudomonadati</taxon>
        <taxon>Bacteroidota</taxon>
        <taxon>Sphingobacteriia</taxon>
        <taxon>Sphingobacteriales</taxon>
        <taxon>Sphingobacteriaceae</taxon>
        <taxon>Albibacterium</taxon>
    </lineage>
</organism>
<reference evidence="1 2" key="1">
    <citation type="submission" date="2024-04" db="EMBL/GenBank/DDBJ databases">
        <title>Albibacterium profundi sp. nov., isolated from sediment of the Challenger Deep of Mariana Trench.</title>
        <authorList>
            <person name="Wang Y."/>
        </authorList>
    </citation>
    <scope>NUCLEOTIDE SEQUENCE [LARGE SCALE GENOMIC DNA]</scope>
    <source>
        <strain evidence="1 2">RHL897</strain>
    </source>
</reference>
<dbReference type="RefSeq" id="WP_375557371.1">
    <property type="nucleotide sequence ID" value="NZ_JBBVGT010000002.1"/>
</dbReference>
<dbReference type="EMBL" id="JBBVGT010000002">
    <property type="protein sequence ID" value="MFB5945838.1"/>
    <property type="molecule type" value="Genomic_DNA"/>
</dbReference>
<name>A0ABV5CE58_9SPHI</name>
<gene>
    <name evidence="1" type="ORF">WKR92_08325</name>
</gene>
<protein>
    <submittedName>
        <fullName evidence="1">Uncharacterized protein</fullName>
    </submittedName>
</protein>
<dbReference type="Proteomes" id="UP001580928">
    <property type="component" value="Unassembled WGS sequence"/>
</dbReference>
<sequence>MRERSILNLSGFFPSLVQDLFYMFPWSLADTSVTLVFKRLFERGPFGETKKAALKNLKGGSLELSLIFFYY</sequence>
<evidence type="ECO:0000313" key="1">
    <source>
        <dbReference type="EMBL" id="MFB5945838.1"/>
    </source>
</evidence>